<organism evidence="2 3">
    <name type="scientific">Pseudo-nitzschia multistriata</name>
    <dbReference type="NCBI Taxonomy" id="183589"/>
    <lineage>
        <taxon>Eukaryota</taxon>
        <taxon>Sar</taxon>
        <taxon>Stramenopiles</taxon>
        <taxon>Ochrophyta</taxon>
        <taxon>Bacillariophyta</taxon>
        <taxon>Bacillariophyceae</taxon>
        <taxon>Bacillariophycidae</taxon>
        <taxon>Bacillariales</taxon>
        <taxon>Bacillariaceae</taxon>
        <taxon>Pseudo-nitzschia</taxon>
    </lineage>
</organism>
<feature type="compositionally biased region" description="Polar residues" evidence="1">
    <location>
        <begin position="396"/>
        <end position="405"/>
    </location>
</feature>
<dbReference type="AlphaFoldDB" id="A0A448ZDK4"/>
<name>A0A448ZDK4_9STRA</name>
<feature type="compositionally biased region" description="Low complexity" evidence="1">
    <location>
        <begin position="378"/>
        <end position="391"/>
    </location>
</feature>
<feature type="region of interest" description="Disordered" evidence="1">
    <location>
        <begin position="78"/>
        <end position="109"/>
    </location>
</feature>
<keyword evidence="3" id="KW-1185">Reference proteome</keyword>
<evidence type="ECO:0008006" key="4">
    <source>
        <dbReference type="Google" id="ProtNLM"/>
    </source>
</evidence>
<dbReference type="Proteomes" id="UP000291116">
    <property type="component" value="Unassembled WGS sequence"/>
</dbReference>
<feature type="region of interest" description="Disordered" evidence="1">
    <location>
        <begin position="377"/>
        <end position="424"/>
    </location>
</feature>
<reference evidence="2 3" key="1">
    <citation type="submission" date="2019-01" db="EMBL/GenBank/DDBJ databases">
        <authorList>
            <person name="Ferrante I. M."/>
        </authorList>
    </citation>
    <scope>NUCLEOTIDE SEQUENCE [LARGE SCALE GENOMIC DNA]</scope>
    <source>
        <strain evidence="2 3">B856</strain>
    </source>
</reference>
<feature type="compositionally biased region" description="Polar residues" evidence="1">
    <location>
        <begin position="78"/>
        <end position="96"/>
    </location>
</feature>
<dbReference type="EMBL" id="CAACVS010000258">
    <property type="protein sequence ID" value="VEU40113.1"/>
    <property type="molecule type" value="Genomic_DNA"/>
</dbReference>
<gene>
    <name evidence="2" type="ORF">PSNMU_V1.4_AUG-EV-PASAV3_0069880</name>
</gene>
<accession>A0A448ZDK4</accession>
<evidence type="ECO:0000313" key="2">
    <source>
        <dbReference type="EMBL" id="VEU40113.1"/>
    </source>
</evidence>
<protein>
    <recommendedName>
        <fullName evidence="4">Nucleotide-diphospho-sugar transferase domain-containing protein</fullName>
    </recommendedName>
</protein>
<evidence type="ECO:0000313" key="3">
    <source>
        <dbReference type="Proteomes" id="UP000291116"/>
    </source>
</evidence>
<evidence type="ECO:0000256" key="1">
    <source>
        <dbReference type="SAM" id="MobiDB-lite"/>
    </source>
</evidence>
<dbReference type="OrthoDB" id="55227at2759"/>
<proteinExistence type="predicted"/>
<sequence>MVGARATMMRSSMTTRRLVTLFILSSILVSLRHAGMFYTRQLGNVDDGYYSDYSNGEERPQISVITLDGLTEPPDWNNTTAKSTSGSGNRHTATIDSRSEKNHISGNTTDIDKDFEKRAIVLISMGQKAENMSMVERFVWSARNIGKYKGWIILITDASYDRYADLKAAVIPSEERGQEMDGLQNNPTTLSPSLAMKGEGDNLDADMMVTTKEDSDQNAMENKFLVFRPKEKRFAKITKHGRFTQSKSMNSKIFKTYILQYAKKEPLLDSVELFYYLDVDIVFGNNISPLFKGLEGIYDFGLHTTSSEYNQSTNAQIHFFEGNGSQEIQGGQIVLNRYRSQPCLERWRELMQATRRERYLKDQLSLTVMLDEQRARNSKNASAASNHNHSAIIGGTPSTSQSHIGASTDDKDKKKKKKKGPRPECDIVLMKKHPDWISFPELSDIRERSAQLLNATTTNTTATTSTYPTLLHFRNSAHVMKDVEEEHLERYMRDILGFSQHQADDLGIFRKMVMDKGKKN</sequence>